<proteinExistence type="predicted"/>
<sequence length="341" mass="38903">MASEVGRLLSANDLLREAKRETKPKRKPELEDTDVVEICPNNRYVRTDHTDSIVSFSGIHRYKAFDEVEGIEVAWNQVILDDRLQSTEQLERLYRKKHKSVDLKAVKKWARQILEGLVYLHSHDPPIIYRDLKCDNIFINGNHGEVKIGDLRLATLNLYDEEYNEPVDIYSFGILKGEKNDDNSIFLTLRISDVSGRVRNVGFSFCLDSDTVHSIAQEMVDQLDLLQKDVAFIANLIDDMILKLVPNWKSSCEGSQIVQISIGSLSHSSTIDFGYWSKSLGISSIGSLKTVSSDSSLCLSPRSPKVFCKEMEKELDAIDARYHQWRCVMQRLKETKNVAVF</sequence>
<reference evidence="2" key="1">
    <citation type="journal article" date="2022" name="Mol. Ecol. Resour.">
        <title>The genomes of chicory, endive, great burdock and yacon provide insights into Asteraceae palaeo-polyploidization history and plant inulin production.</title>
        <authorList>
            <person name="Fan W."/>
            <person name="Wang S."/>
            <person name="Wang H."/>
            <person name="Wang A."/>
            <person name="Jiang F."/>
            <person name="Liu H."/>
            <person name="Zhao H."/>
            <person name="Xu D."/>
            <person name="Zhang Y."/>
        </authorList>
    </citation>
    <scope>NUCLEOTIDE SEQUENCE [LARGE SCALE GENOMIC DNA]</scope>
    <source>
        <strain evidence="2">cv. Punajuju</strain>
    </source>
</reference>
<protein>
    <submittedName>
        <fullName evidence="1">Uncharacterized protein</fullName>
    </submittedName>
</protein>
<comment type="caution">
    <text evidence="1">The sequence shown here is derived from an EMBL/GenBank/DDBJ whole genome shotgun (WGS) entry which is preliminary data.</text>
</comment>
<dbReference type="EMBL" id="CM042015">
    <property type="protein sequence ID" value="KAI3710638.1"/>
    <property type="molecule type" value="Genomic_DNA"/>
</dbReference>
<accession>A0ACB9ALB9</accession>
<gene>
    <name evidence="1" type="ORF">L2E82_40426</name>
</gene>
<reference evidence="1 2" key="2">
    <citation type="journal article" date="2022" name="Mol. Ecol. Resour.">
        <title>The genomes of chicory, endive, great burdock and yacon provide insights into Asteraceae paleo-polyploidization history and plant inulin production.</title>
        <authorList>
            <person name="Fan W."/>
            <person name="Wang S."/>
            <person name="Wang H."/>
            <person name="Wang A."/>
            <person name="Jiang F."/>
            <person name="Liu H."/>
            <person name="Zhao H."/>
            <person name="Xu D."/>
            <person name="Zhang Y."/>
        </authorList>
    </citation>
    <scope>NUCLEOTIDE SEQUENCE [LARGE SCALE GENOMIC DNA]</scope>
    <source>
        <strain evidence="2">cv. Punajuju</strain>
        <tissue evidence="1">Leaves</tissue>
    </source>
</reference>
<organism evidence="1 2">
    <name type="scientific">Cichorium intybus</name>
    <name type="common">Chicory</name>
    <dbReference type="NCBI Taxonomy" id="13427"/>
    <lineage>
        <taxon>Eukaryota</taxon>
        <taxon>Viridiplantae</taxon>
        <taxon>Streptophyta</taxon>
        <taxon>Embryophyta</taxon>
        <taxon>Tracheophyta</taxon>
        <taxon>Spermatophyta</taxon>
        <taxon>Magnoliopsida</taxon>
        <taxon>eudicotyledons</taxon>
        <taxon>Gunneridae</taxon>
        <taxon>Pentapetalae</taxon>
        <taxon>asterids</taxon>
        <taxon>campanulids</taxon>
        <taxon>Asterales</taxon>
        <taxon>Asteraceae</taxon>
        <taxon>Cichorioideae</taxon>
        <taxon>Cichorieae</taxon>
        <taxon>Cichoriinae</taxon>
        <taxon>Cichorium</taxon>
    </lineage>
</organism>
<name>A0ACB9ALB9_CICIN</name>
<keyword evidence="2" id="KW-1185">Reference proteome</keyword>
<evidence type="ECO:0000313" key="1">
    <source>
        <dbReference type="EMBL" id="KAI3710638.1"/>
    </source>
</evidence>
<evidence type="ECO:0000313" key="2">
    <source>
        <dbReference type="Proteomes" id="UP001055811"/>
    </source>
</evidence>
<dbReference type="Proteomes" id="UP001055811">
    <property type="component" value="Linkage Group LG07"/>
</dbReference>